<evidence type="ECO:0000313" key="2">
    <source>
        <dbReference type="EMBL" id="SFN55156.1"/>
    </source>
</evidence>
<feature type="signal peptide" evidence="1">
    <location>
        <begin position="1"/>
        <end position="22"/>
    </location>
</feature>
<gene>
    <name evidence="2" type="ORF">SAMN04487989_1011182</name>
</gene>
<dbReference type="EMBL" id="FOVN01000001">
    <property type="protein sequence ID" value="SFN55156.1"/>
    <property type="molecule type" value="Genomic_DNA"/>
</dbReference>
<proteinExistence type="predicted"/>
<name>A0A1I4ZYA1_9FLAO</name>
<evidence type="ECO:0008006" key="4">
    <source>
        <dbReference type="Google" id="ProtNLM"/>
    </source>
</evidence>
<dbReference type="RefSeq" id="WP_092206671.1">
    <property type="nucleotide sequence ID" value="NZ_FOVN01000001.1"/>
</dbReference>
<feature type="chain" id="PRO_5011561413" description="Outer membrane protein beta-barrel domain-containing protein" evidence="1">
    <location>
        <begin position="23"/>
        <end position="180"/>
    </location>
</feature>
<dbReference type="AlphaFoldDB" id="A0A1I4ZYA1"/>
<evidence type="ECO:0000313" key="3">
    <source>
        <dbReference type="Proteomes" id="UP000198705"/>
    </source>
</evidence>
<reference evidence="3" key="1">
    <citation type="submission" date="2016-10" db="EMBL/GenBank/DDBJ databases">
        <authorList>
            <person name="Varghese N."/>
            <person name="Submissions S."/>
        </authorList>
    </citation>
    <scope>NUCLEOTIDE SEQUENCE [LARGE SCALE GENOMIC DNA]</scope>
    <source>
        <strain evidence="3">DSM 23925</strain>
    </source>
</reference>
<organism evidence="2 3">
    <name type="scientific">Bizionia echini</name>
    <dbReference type="NCBI Taxonomy" id="649333"/>
    <lineage>
        <taxon>Bacteria</taxon>
        <taxon>Pseudomonadati</taxon>
        <taxon>Bacteroidota</taxon>
        <taxon>Flavobacteriia</taxon>
        <taxon>Flavobacteriales</taxon>
        <taxon>Flavobacteriaceae</taxon>
        <taxon>Bizionia</taxon>
    </lineage>
</organism>
<dbReference type="STRING" id="649333.SAMN04487989_1011182"/>
<dbReference type="Proteomes" id="UP000198705">
    <property type="component" value="Unassembled WGS sequence"/>
</dbReference>
<evidence type="ECO:0000256" key="1">
    <source>
        <dbReference type="SAM" id="SignalP"/>
    </source>
</evidence>
<protein>
    <recommendedName>
        <fullName evidence="4">Outer membrane protein beta-barrel domain-containing protein</fullName>
    </recommendedName>
</protein>
<dbReference type="OrthoDB" id="978692at2"/>
<accession>A0A1I4ZYA1</accession>
<sequence>MITKKAYLITVLLLTSIWITHAQETEQEKEKKHSLQFLLGHTQILESVNENGNKNWLSTPSFELNYYYEINEKWAIGLHTDIVLEDYSVENYSKENSVIERSTPIAPALVASYKFCNHFSALVGFGGEFSKEENFTLFRLGIEYSYEFHENWELVSNITNDLKINAYNSFSIGIGVARKL</sequence>
<keyword evidence="1" id="KW-0732">Signal</keyword>
<keyword evidence="3" id="KW-1185">Reference proteome</keyword>